<gene>
    <name evidence="2" type="ORF">DF168_01205</name>
</gene>
<feature type="domain" description="SGNH hydrolase-type esterase" evidence="1">
    <location>
        <begin position="156"/>
        <end position="320"/>
    </location>
</feature>
<reference evidence="2 3" key="1">
    <citation type="submission" date="2018-06" db="EMBL/GenBank/DDBJ databases">
        <title>Draft Genome Sequence of a Novel Marine Bacterium Related to the Verrucomicrobia.</title>
        <authorList>
            <person name="Vosseberg J."/>
            <person name="Martijn J."/>
            <person name="Ettema T.J.G."/>
        </authorList>
    </citation>
    <scope>NUCLEOTIDE SEQUENCE [LARGE SCALE GENOMIC DNA]</scope>
    <source>
        <strain evidence="2">TARA_B100001123</strain>
    </source>
</reference>
<evidence type="ECO:0000313" key="3">
    <source>
        <dbReference type="Proteomes" id="UP000247465"/>
    </source>
</evidence>
<dbReference type="Gene3D" id="3.40.50.1110">
    <property type="entry name" value="SGNH hydrolase"/>
    <property type="match status" value="1"/>
</dbReference>
<dbReference type="AlphaFoldDB" id="A0A2Z4AG46"/>
<proteinExistence type="predicted"/>
<dbReference type="InterPro" id="IPR013830">
    <property type="entry name" value="SGNH_hydro"/>
</dbReference>
<accession>A0A2Z4AG46</accession>
<dbReference type="KEGG" id="mtar:DF168_01205"/>
<name>A0A2Z4AG46_9BACT</name>
<dbReference type="Pfam" id="PF13472">
    <property type="entry name" value="Lipase_GDSL_2"/>
    <property type="match status" value="1"/>
</dbReference>
<protein>
    <recommendedName>
        <fullName evidence="1">SGNH hydrolase-type esterase domain-containing protein</fullName>
    </recommendedName>
</protein>
<organism evidence="2 3">
    <name type="scientific">Candidatus Moanibacter tarae</name>
    <dbReference type="NCBI Taxonomy" id="2200854"/>
    <lineage>
        <taxon>Bacteria</taxon>
        <taxon>Pseudomonadati</taxon>
        <taxon>Verrucomicrobiota</taxon>
        <taxon>Opitutia</taxon>
        <taxon>Puniceicoccales</taxon>
        <taxon>Puniceicoccales incertae sedis</taxon>
        <taxon>Candidatus Moanibacter</taxon>
    </lineage>
</organism>
<evidence type="ECO:0000259" key="1">
    <source>
        <dbReference type="Pfam" id="PF13472"/>
    </source>
</evidence>
<dbReference type="EMBL" id="CP029803">
    <property type="protein sequence ID" value="AWT60006.1"/>
    <property type="molecule type" value="Genomic_DNA"/>
</dbReference>
<dbReference type="GO" id="GO:0016788">
    <property type="term" value="F:hydrolase activity, acting on ester bonds"/>
    <property type="evidence" value="ECO:0007669"/>
    <property type="project" value="UniProtKB-ARBA"/>
</dbReference>
<evidence type="ECO:0000313" key="2">
    <source>
        <dbReference type="EMBL" id="AWT60006.1"/>
    </source>
</evidence>
<dbReference type="InterPro" id="IPR036514">
    <property type="entry name" value="SGNH_hydro_sf"/>
</dbReference>
<dbReference type="SUPFAM" id="SSF52266">
    <property type="entry name" value="SGNH hydrolase"/>
    <property type="match status" value="1"/>
</dbReference>
<dbReference type="Proteomes" id="UP000247465">
    <property type="component" value="Chromosome"/>
</dbReference>
<sequence>MIYEVVELHNVAETVPTNGGMRLQRVPENVRLELNEAAQIRVLQPDNCEIRFVCDDEPCYITLSSEGETNVTVFFGTFDGRERYTIGNAPTTIRLLPPNRLKELDLEFSKNQPFAPNVCRLICGGRCRDPLVLHAIEGKGIRPPRPDELPSIKYLAYGTSITHGHDCEGPHLNYVAQTAWHLGADLVNLGVAGACHCDPAFADYIAERKDWNIGTLALSVNMHGFPLDLFRERVSFMVQKVAKANKERTVACITLYPYFRDFDISDPNAIYGGPPAQYRQALRDAVNECSLPNLHLIEGPKLLTNIGGLTCDLIHPSDNGMIEMGRNLSSELKSLIN</sequence>